<dbReference type="STRING" id="174720.A0A0N5BDU2"/>
<keyword evidence="1" id="KW-1185">Reference proteome</keyword>
<dbReference type="WBParaSite" id="SPAL_0000417200.1">
    <property type="protein sequence ID" value="SPAL_0000417200.1"/>
    <property type="gene ID" value="SPAL_0000417200"/>
</dbReference>
<sequence>MRLSGIEPESAAWKAAILTITPKCGKVASVQGKIKPECANNDELDPSTMDDIQIIDHESDPYKWLGIYQKVLDTAPENLERMKEKIICKVKQIWQSDLHIGQLVTCHNQIVPAIAEYVAVTMNNRWRETMRFIEDKVDQAIVNRLRDLGLIQKNTSTARLYLPTSLGGLNLLNVRYRCELTLTVSIIYNLMNVDTIPETCTHYHFSNVDDAKKMFKKHFKKVFIEQKSEKFSRNLEYGKWRLKCKDEVDSDWIRGGISIKHVRKLFAASEGQTITKCHWKFGSNEFVDRKCRHCGQAVETVYHILNRCEKFKKSLFVSRHNNMGIAILRRVLKKYGFSYVKGRKIYKNNNAEIFFDTPYPLLSQVVASNPDMVIIDKQRRKSYVFDFAVSFFPNMKQMESIKKVKYTWNGTVEVNNIVASNPDMVIIDKQRRKSYVFDFAVSFFPNMKQMESIKKVKYTWNGTVEVNNSNYQDIHKQPKSTNYASALEEETGYECMFIPVVFSSFGDCFRGTKDLLNKEFKIGKLASNRMWAHASKEVVLGSVRIIEHHLA</sequence>
<dbReference type="AlphaFoldDB" id="A0A0N5BDU2"/>
<name>A0A0N5BDU2_STREA</name>
<dbReference type="PANTHER" id="PTHR35450">
    <property type="entry name" value="REVERSE TRANSCRIPTASE DOMAIN-CONTAINING PROTEIN"/>
    <property type="match status" value="1"/>
</dbReference>
<reference evidence="2" key="1">
    <citation type="submission" date="2017-02" db="UniProtKB">
        <authorList>
            <consortium name="WormBaseParasite"/>
        </authorList>
    </citation>
    <scope>IDENTIFICATION</scope>
</reference>
<evidence type="ECO:0000313" key="1">
    <source>
        <dbReference type="Proteomes" id="UP000046392"/>
    </source>
</evidence>
<proteinExistence type="predicted"/>
<accession>A0A0N5BDU2</accession>
<evidence type="ECO:0000313" key="2">
    <source>
        <dbReference type="WBParaSite" id="SPAL_0000417200.1"/>
    </source>
</evidence>
<protein>
    <submittedName>
        <fullName evidence="2">Reverse transcriptase domain-containing protein</fullName>
    </submittedName>
</protein>
<dbReference type="Proteomes" id="UP000046392">
    <property type="component" value="Unplaced"/>
</dbReference>
<dbReference type="PANTHER" id="PTHR35450:SF2">
    <property type="entry name" value="REVERSE TRANSCRIPTASE DOMAIN-CONTAINING PROTEIN"/>
    <property type="match status" value="1"/>
</dbReference>
<organism evidence="1 2">
    <name type="scientific">Strongyloides papillosus</name>
    <name type="common">Intestinal threadworm</name>
    <dbReference type="NCBI Taxonomy" id="174720"/>
    <lineage>
        <taxon>Eukaryota</taxon>
        <taxon>Metazoa</taxon>
        <taxon>Ecdysozoa</taxon>
        <taxon>Nematoda</taxon>
        <taxon>Chromadorea</taxon>
        <taxon>Rhabditida</taxon>
        <taxon>Tylenchina</taxon>
        <taxon>Panagrolaimomorpha</taxon>
        <taxon>Strongyloidoidea</taxon>
        <taxon>Strongyloididae</taxon>
        <taxon>Strongyloides</taxon>
    </lineage>
</organism>